<dbReference type="OMA" id="MKGVYHA"/>
<protein>
    <submittedName>
        <fullName evidence="5">EF hand family protein</fullName>
    </submittedName>
</protein>
<dbReference type="InParanoid" id="F2U812"/>
<dbReference type="Pfam" id="PF13499">
    <property type="entry name" value="EF-hand_7"/>
    <property type="match status" value="2"/>
</dbReference>
<organism evidence="6">
    <name type="scientific">Salpingoeca rosetta (strain ATCC 50818 / BSB-021)</name>
    <dbReference type="NCBI Taxonomy" id="946362"/>
    <lineage>
        <taxon>Eukaryota</taxon>
        <taxon>Choanoflagellata</taxon>
        <taxon>Craspedida</taxon>
        <taxon>Salpingoecidae</taxon>
        <taxon>Salpingoeca</taxon>
    </lineage>
</organism>
<proteinExistence type="predicted"/>
<keyword evidence="1" id="KW-0479">Metal-binding</keyword>
<dbReference type="eggNOG" id="KOG0032">
    <property type="taxonomic scope" value="Eukaryota"/>
</dbReference>
<dbReference type="SUPFAM" id="SSF47473">
    <property type="entry name" value="EF-hand"/>
    <property type="match status" value="1"/>
</dbReference>
<dbReference type="PROSITE" id="PS50222">
    <property type="entry name" value="EF_HAND_2"/>
    <property type="match status" value="3"/>
</dbReference>
<dbReference type="InterPro" id="IPR011992">
    <property type="entry name" value="EF-hand-dom_pair"/>
</dbReference>
<dbReference type="AlphaFoldDB" id="F2U812"/>
<accession>F2U812</accession>
<dbReference type="PANTHER" id="PTHR34524">
    <property type="entry name" value="CALCYPHOSIN"/>
    <property type="match status" value="1"/>
</dbReference>
<dbReference type="Proteomes" id="UP000007799">
    <property type="component" value="Unassembled WGS sequence"/>
</dbReference>
<dbReference type="Gene3D" id="1.10.238.10">
    <property type="entry name" value="EF-hand"/>
    <property type="match status" value="2"/>
</dbReference>
<sequence length="209" mass="24307">MAFTQRGESTLKRDAKLKADQATDPIEKLRYRCLERGAGGISGLGRIFRIMDDNGNKKLDFDEFKKGLHDFGVHLDDEEEYHDCFDRFDANGDGNVDFEEFLQALRPPMSSRRKKLIRQAFSLFDKNNDGNITAEDLEQVYRVDNHPKYMNGEWTKEQCLNEFLKTFEQKGVVDGVVTYEEFLNYYAGVSASVDDDAYFDLMMRQAWKF</sequence>
<dbReference type="OrthoDB" id="444540at2759"/>
<dbReference type="PRINTS" id="PR00450">
    <property type="entry name" value="RECOVERIN"/>
</dbReference>
<dbReference type="CDD" id="cd00051">
    <property type="entry name" value="EFh"/>
    <property type="match status" value="1"/>
</dbReference>
<dbReference type="EMBL" id="GL832964">
    <property type="protein sequence ID" value="EGD72917.1"/>
    <property type="molecule type" value="Genomic_DNA"/>
</dbReference>
<feature type="domain" description="EF-hand" evidence="4">
    <location>
        <begin position="76"/>
        <end position="111"/>
    </location>
</feature>
<dbReference type="InterPro" id="IPR018247">
    <property type="entry name" value="EF_Hand_1_Ca_BS"/>
</dbReference>
<dbReference type="PROSITE" id="PS00018">
    <property type="entry name" value="EF_HAND_1"/>
    <property type="match status" value="3"/>
</dbReference>
<dbReference type="STRING" id="946362.F2U812"/>
<reference evidence="5" key="1">
    <citation type="submission" date="2009-08" db="EMBL/GenBank/DDBJ databases">
        <title>Annotation of Salpingoeca rosetta.</title>
        <authorList>
            <consortium name="The Broad Institute Genome Sequencing Platform"/>
            <person name="Russ C."/>
            <person name="Cuomo C."/>
            <person name="Burger G."/>
            <person name="Gray M.W."/>
            <person name="Holland P.W.H."/>
            <person name="King N."/>
            <person name="Lang F.B.F."/>
            <person name="Roger A.J."/>
            <person name="Ruiz-Trillo I."/>
            <person name="Young S.K."/>
            <person name="Zeng Q."/>
            <person name="Gargeya S."/>
            <person name="Alvarado L."/>
            <person name="Berlin A."/>
            <person name="Chapman S.B."/>
            <person name="Chen Z."/>
            <person name="Freedman E."/>
            <person name="Gellesch M."/>
            <person name="Goldberg J."/>
            <person name="Griggs A."/>
            <person name="Gujja S."/>
            <person name="Heilman E."/>
            <person name="Heiman D."/>
            <person name="Howarth C."/>
            <person name="Mehta T."/>
            <person name="Neiman D."/>
            <person name="Pearson M."/>
            <person name="Roberts A."/>
            <person name="Saif S."/>
            <person name="Shea T."/>
            <person name="Shenoy N."/>
            <person name="Sisk P."/>
            <person name="Stolte C."/>
            <person name="Sykes S."/>
            <person name="White J."/>
            <person name="Yandava C."/>
            <person name="Haas B."/>
            <person name="Nusbaum C."/>
            <person name="Birren B."/>
        </authorList>
    </citation>
    <scope>NUCLEOTIDE SEQUENCE [LARGE SCALE GENOMIC DNA]</scope>
    <source>
        <strain evidence="5">ATCC 50818</strain>
    </source>
</reference>
<dbReference type="PANTHER" id="PTHR34524:SF6">
    <property type="entry name" value="CALCYPHOSINE LIKE"/>
    <property type="match status" value="1"/>
</dbReference>
<feature type="domain" description="EF-hand" evidence="4">
    <location>
        <begin position="112"/>
        <end position="147"/>
    </location>
</feature>
<evidence type="ECO:0000313" key="5">
    <source>
        <dbReference type="EMBL" id="EGD72917.1"/>
    </source>
</evidence>
<evidence type="ECO:0000256" key="1">
    <source>
        <dbReference type="ARBA" id="ARBA00022723"/>
    </source>
</evidence>
<keyword evidence="6" id="KW-1185">Reference proteome</keyword>
<dbReference type="InterPro" id="IPR002048">
    <property type="entry name" value="EF_hand_dom"/>
</dbReference>
<keyword evidence="2" id="KW-0677">Repeat</keyword>
<dbReference type="GO" id="GO:0005509">
    <property type="term" value="F:calcium ion binding"/>
    <property type="evidence" value="ECO:0007669"/>
    <property type="project" value="InterPro"/>
</dbReference>
<name>F2U812_SALR5</name>
<evidence type="ECO:0000313" key="6">
    <source>
        <dbReference type="Proteomes" id="UP000007799"/>
    </source>
</evidence>
<feature type="domain" description="EF-hand" evidence="4">
    <location>
        <begin position="39"/>
        <end position="74"/>
    </location>
</feature>
<keyword evidence="3" id="KW-0106">Calcium</keyword>
<evidence type="ECO:0000256" key="3">
    <source>
        <dbReference type="ARBA" id="ARBA00022837"/>
    </source>
</evidence>
<evidence type="ECO:0000259" key="4">
    <source>
        <dbReference type="PROSITE" id="PS50222"/>
    </source>
</evidence>
<dbReference type="KEGG" id="sre:PTSG_04647"/>
<dbReference type="SMART" id="SM00054">
    <property type="entry name" value="EFh"/>
    <property type="match status" value="3"/>
</dbReference>
<dbReference type="RefSeq" id="XP_004994739.1">
    <property type="nucleotide sequence ID" value="XM_004994682.1"/>
</dbReference>
<dbReference type="GeneID" id="16075321"/>
<dbReference type="InterPro" id="IPR051581">
    <property type="entry name" value="Ca-bind"/>
</dbReference>
<evidence type="ECO:0000256" key="2">
    <source>
        <dbReference type="ARBA" id="ARBA00022737"/>
    </source>
</evidence>
<gene>
    <name evidence="5" type="ORF">PTSG_04647</name>
</gene>